<keyword evidence="1" id="KW-0472">Membrane</keyword>
<dbReference type="PATRIC" id="fig|1379870.5.peg.642"/>
<keyword evidence="3" id="KW-1185">Reference proteome</keyword>
<keyword evidence="1" id="KW-1133">Transmembrane helix</keyword>
<accession>A0A0E3V5W5</accession>
<dbReference type="EMBL" id="CP010429">
    <property type="protein sequence ID" value="AKD54011.1"/>
    <property type="molecule type" value="Genomic_DNA"/>
</dbReference>
<feature type="transmembrane region" description="Helical" evidence="1">
    <location>
        <begin position="31"/>
        <end position="51"/>
    </location>
</feature>
<dbReference type="HOGENOM" id="CLU_2920472_0_0_10"/>
<name>A0A0E3V5W5_9BACT</name>
<gene>
    <name evidence="2" type="ORF">SD10_02910</name>
</gene>
<organism evidence="2 3">
    <name type="scientific">Spirosoma radiotolerans</name>
    <dbReference type="NCBI Taxonomy" id="1379870"/>
    <lineage>
        <taxon>Bacteria</taxon>
        <taxon>Pseudomonadati</taxon>
        <taxon>Bacteroidota</taxon>
        <taxon>Cytophagia</taxon>
        <taxon>Cytophagales</taxon>
        <taxon>Cytophagaceae</taxon>
        <taxon>Spirosoma</taxon>
    </lineage>
</organism>
<evidence type="ECO:0000313" key="3">
    <source>
        <dbReference type="Proteomes" id="UP000033054"/>
    </source>
</evidence>
<keyword evidence="1" id="KW-0812">Transmembrane</keyword>
<dbReference type="KEGG" id="srd:SD10_02910"/>
<evidence type="ECO:0000313" key="2">
    <source>
        <dbReference type="EMBL" id="AKD54011.1"/>
    </source>
</evidence>
<proteinExistence type="predicted"/>
<sequence length="61" mass="6587">MGRLVTLASACQLQSAPSWLFSHHYTVMAKLLLAILAVPSVLDGLFMGLILSPAIQVAEYE</sequence>
<reference evidence="2 3" key="1">
    <citation type="journal article" date="2014" name="Curr. Microbiol.">
        <title>Spirosoma radiotolerans sp. nov., a gamma-radiation-resistant bacterium isolated from gamma ray-irradiated soil.</title>
        <authorList>
            <person name="Lee J.J."/>
            <person name="Srinivasan S."/>
            <person name="Lim S."/>
            <person name="Joe M."/>
            <person name="Im S."/>
            <person name="Bae S.I."/>
            <person name="Park K.R."/>
            <person name="Han J.H."/>
            <person name="Park S.H."/>
            <person name="Joo B.M."/>
            <person name="Park S.J."/>
            <person name="Kim M.K."/>
        </authorList>
    </citation>
    <scope>NUCLEOTIDE SEQUENCE [LARGE SCALE GENOMIC DNA]</scope>
    <source>
        <strain evidence="2 3">DG5A</strain>
    </source>
</reference>
<evidence type="ECO:0000256" key="1">
    <source>
        <dbReference type="SAM" id="Phobius"/>
    </source>
</evidence>
<dbReference type="AlphaFoldDB" id="A0A0E3V5W5"/>
<protein>
    <submittedName>
        <fullName evidence="2">Uncharacterized protein</fullName>
    </submittedName>
</protein>
<dbReference type="Proteomes" id="UP000033054">
    <property type="component" value="Chromosome"/>
</dbReference>